<protein>
    <submittedName>
        <fullName evidence="1">Uncharacterized protein</fullName>
    </submittedName>
</protein>
<dbReference type="EMBL" id="JAEAOA010001995">
    <property type="protein sequence ID" value="KAK3608144.1"/>
    <property type="molecule type" value="Genomic_DNA"/>
</dbReference>
<evidence type="ECO:0000313" key="1">
    <source>
        <dbReference type="EMBL" id="KAK3608144.1"/>
    </source>
</evidence>
<organism evidence="1 2">
    <name type="scientific">Potamilus streckersoni</name>
    <dbReference type="NCBI Taxonomy" id="2493646"/>
    <lineage>
        <taxon>Eukaryota</taxon>
        <taxon>Metazoa</taxon>
        <taxon>Spiralia</taxon>
        <taxon>Lophotrochozoa</taxon>
        <taxon>Mollusca</taxon>
        <taxon>Bivalvia</taxon>
        <taxon>Autobranchia</taxon>
        <taxon>Heteroconchia</taxon>
        <taxon>Palaeoheterodonta</taxon>
        <taxon>Unionida</taxon>
        <taxon>Unionoidea</taxon>
        <taxon>Unionidae</taxon>
        <taxon>Ambleminae</taxon>
        <taxon>Lampsilini</taxon>
        <taxon>Potamilus</taxon>
    </lineage>
</organism>
<dbReference type="Proteomes" id="UP001195483">
    <property type="component" value="Unassembled WGS sequence"/>
</dbReference>
<gene>
    <name evidence="1" type="ORF">CHS0354_034100</name>
</gene>
<name>A0AAE0WBJ2_9BIVA</name>
<reference evidence="1" key="1">
    <citation type="journal article" date="2021" name="Genome Biol. Evol.">
        <title>A High-Quality Reference Genome for a Parasitic Bivalve with Doubly Uniparental Inheritance (Bivalvia: Unionida).</title>
        <authorList>
            <person name="Smith C.H."/>
        </authorList>
    </citation>
    <scope>NUCLEOTIDE SEQUENCE</scope>
    <source>
        <strain evidence="1">CHS0354</strain>
    </source>
</reference>
<reference evidence="1" key="3">
    <citation type="submission" date="2023-05" db="EMBL/GenBank/DDBJ databases">
        <authorList>
            <person name="Smith C.H."/>
        </authorList>
    </citation>
    <scope>NUCLEOTIDE SEQUENCE</scope>
    <source>
        <strain evidence="1">CHS0354</strain>
        <tissue evidence="1">Mantle</tissue>
    </source>
</reference>
<accession>A0AAE0WBJ2</accession>
<reference evidence="1" key="2">
    <citation type="journal article" date="2021" name="Genome Biol. Evol.">
        <title>Developing a high-quality reference genome for a parasitic bivalve with doubly uniparental inheritance (Bivalvia: Unionida).</title>
        <authorList>
            <person name="Smith C.H."/>
        </authorList>
    </citation>
    <scope>NUCLEOTIDE SEQUENCE</scope>
    <source>
        <strain evidence="1">CHS0354</strain>
        <tissue evidence="1">Mantle</tissue>
    </source>
</reference>
<evidence type="ECO:0000313" key="2">
    <source>
        <dbReference type="Proteomes" id="UP001195483"/>
    </source>
</evidence>
<sequence length="66" mass="7447">MKAVDNQGLELFKLFHMKIHEIDKSNANDDQTAWEGIPTSTNIYAPGRCPDAVKKPYASPDRLFIV</sequence>
<dbReference type="AlphaFoldDB" id="A0AAE0WBJ2"/>
<comment type="caution">
    <text evidence="1">The sequence shown here is derived from an EMBL/GenBank/DDBJ whole genome shotgun (WGS) entry which is preliminary data.</text>
</comment>
<keyword evidence="2" id="KW-1185">Reference proteome</keyword>
<proteinExistence type="predicted"/>